<reference evidence="2 3" key="1">
    <citation type="journal article" date="2015" name="Plant Cell">
        <title>Oil accumulation by the oleaginous diatom Fistulifera solaris as revealed by the genome and transcriptome.</title>
        <authorList>
            <person name="Tanaka T."/>
            <person name="Maeda Y."/>
            <person name="Veluchamy A."/>
            <person name="Tanaka M."/>
            <person name="Abida H."/>
            <person name="Marechal E."/>
            <person name="Bowler C."/>
            <person name="Muto M."/>
            <person name="Sunaga Y."/>
            <person name="Tanaka M."/>
            <person name="Yoshino T."/>
            <person name="Taniguchi T."/>
            <person name="Fukuda Y."/>
            <person name="Nemoto M."/>
            <person name="Matsumoto M."/>
            <person name="Wong P.S."/>
            <person name="Aburatani S."/>
            <person name="Fujibuchi W."/>
        </authorList>
    </citation>
    <scope>NUCLEOTIDE SEQUENCE [LARGE SCALE GENOMIC DNA]</scope>
    <source>
        <strain evidence="2 3">JPCC DA0580</strain>
    </source>
</reference>
<evidence type="ECO:0000256" key="1">
    <source>
        <dbReference type="SAM" id="SignalP"/>
    </source>
</evidence>
<dbReference type="InParanoid" id="A0A1Z5K2Y1"/>
<feature type="chain" id="PRO_5013165245" evidence="1">
    <location>
        <begin position="31"/>
        <end position="376"/>
    </location>
</feature>
<comment type="caution">
    <text evidence="2">The sequence shown here is derived from an EMBL/GenBank/DDBJ whole genome shotgun (WGS) entry which is preliminary data.</text>
</comment>
<protein>
    <submittedName>
        <fullName evidence="2">Uncharacterized protein</fullName>
    </submittedName>
</protein>
<dbReference type="EMBL" id="BDSP01000150">
    <property type="protein sequence ID" value="GAX20549.1"/>
    <property type="molecule type" value="Genomic_DNA"/>
</dbReference>
<dbReference type="AlphaFoldDB" id="A0A1Z5K2Y1"/>
<sequence>MIRHSPFALPRGVLFVVTLLSVHKAAFVQAQFSCTAPLNITAPFSYTPSSVEPVNDNEISFNICSDARAEGASGLPPGVWFRYVPSKTTIVRVYEETVEPSLFSVDTLVLTGSCDESLECEDYSMSVSDDLVFQADASVEYLIFALSDANITDPFTLFLEELEFPVNDELDNAAVLTQDDLPFQGEFTTVGALSDAALDACGLDGEYGVWFNYSTTHFQQTLALRANTGIARDVLGIQARIDDHIFCITSGNTWDSTIEWTAEAGVEYSILVAEPPNTYGQSFTLTLESQSIVDAQPTAAVVEPITSAPVIVVDDRPTLAATSKPTISITDDLGTIPPSIVQSNSLVPEPTMTSSNARQWKKGITLAWGLVFAIIY</sequence>
<name>A0A1Z5K2Y1_FISSO</name>
<keyword evidence="3" id="KW-1185">Reference proteome</keyword>
<evidence type="ECO:0000313" key="3">
    <source>
        <dbReference type="Proteomes" id="UP000198406"/>
    </source>
</evidence>
<gene>
    <name evidence="2" type="ORF">FisN_3Hh601</name>
</gene>
<dbReference type="Proteomes" id="UP000198406">
    <property type="component" value="Unassembled WGS sequence"/>
</dbReference>
<accession>A0A1Z5K2Y1</accession>
<keyword evidence="1" id="KW-0732">Signal</keyword>
<organism evidence="2 3">
    <name type="scientific">Fistulifera solaris</name>
    <name type="common">Oleaginous diatom</name>
    <dbReference type="NCBI Taxonomy" id="1519565"/>
    <lineage>
        <taxon>Eukaryota</taxon>
        <taxon>Sar</taxon>
        <taxon>Stramenopiles</taxon>
        <taxon>Ochrophyta</taxon>
        <taxon>Bacillariophyta</taxon>
        <taxon>Bacillariophyceae</taxon>
        <taxon>Bacillariophycidae</taxon>
        <taxon>Naviculales</taxon>
        <taxon>Naviculaceae</taxon>
        <taxon>Fistulifera</taxon>
    </lineage>
</organism>
<proteinExistence type="predicted"/>
<feature type="signal peptide" evidence="1">
    <location>
        <begin position="1"/>
        <end position="30"/>
    </location>
</feature>
<evidence type="ECO:0000313" key="2">
    <source>
        <dbReference type="EMBL" id="GAX20549.1"/>
    </source>
</evidence>